<comment type="caution">
    <text evidence="1">The sequence shown here is derived from an EMBL/GenBank/DDBJ whole genome shotgun (WGS) entry which is preliminary data.</text>
</comment>
<reference evidence="1 2" key="1">
    <citation type="submission" date="2023-11" db="EMBL/GenBank/DDBJ databases">
        <authorList>
            <person name="Hedman E."/>
            <person name="Englund M."/>
            <person name="Stromberg M."/>
            <person name="Nyberg Akerstrom W."/>
            <person name="Nylinder S."/>
            <person name="Jareborg N."/>
            <person name="Kallberg Y."/>
            <person name="Kronander E."/>
        </authorList>
    </citation>
    <scope>NUCLEOTIDE SEQUENCE [LARGE SCALE GENOMIC DNA]</scope>
</reference>
<dbReference type="InterPro" id="IPR043128">
    <property type="entry name" value="Rev_trsase/Diguanyl_cyclase"/>
</dbReference>
<dbReference type="PANTHER" id="PTHR24559">
    <property type="entry name" value="TRANSPOSON TY3-I GAG-POL POLYPROTEIN"/>
    <property type="match status" value="1"/>
</dbReference>
<evidence type="ECO:0000313" key="2">
    <source>
        <dbReference type="Proteomes" id="UP001314205"/>
    </source>
</evidence>
<accession>A0AAV1K8G1</accession>
<dbReference type="Gene3D" id="3.10.10.10">
    <property type="entry name" value="HIV Type 1 Reverse Transcriptase, subunit A, domain 1"/>
    <property type="match status" value="1"/>
</dbReference>
<dbReference type="EMBL" id="CAVLGL010000001">
    <property type="protein sequence ID" value="CAK1578192.1"/>
    <property type="molecule type" value="Genomic_DNA"/>
</dbReference>
<keyword evidence="2" id="KW-1185">Reference proteome</keyword>
<dbReference type="InterPro" id="IPR043502">
    <property type="entry name" value="DNA/RNA_pol_sf"/>
</dbReference>
<proteinExistence type="predicted"/>
<dbReference type="InterPro" id="IPR053134">
    <property type="entry name" value="RNA-dir_DNA_polymerase"/>
</dbReference>
<dbReference type="AlphaFoldDB" id="A0AAV1K8G1"/>
<protein>
    <submittedName>
        <fullName evidence="1">Uncharacterized protein</fullName>
    </submittedName>
</protein>
<evidence type="ECO:0000313" key="1">
    <source>
        <dbReference type="EMBL" id="CAK1578192.1"/>
    </source>
</evidence>
<dbReference type="PANTHER" id="PTHR24559:SF444">
    <property type="entry name" value="REVERSE TRANSCRIPTASE DOMAIN-CONTAINING PROTEIN"/>
    <property type="match status" value="1"/>
</dbReference>
<dbReference type="Proteomes" id="UP001314205">
    <property type="component" value="Unassembled WGS sequence"/>
</dbReference>
<dbReference type="GO" id="GO:0071897">
    <property type="term" value="P:DNA biosynthetic process"/>
    <property type="evidence" value="ECO:0007669"/>
    <property type="project" value="UniProtKB-ARBA"/>
</dbReference>
<sequence length="66" mass="7397">MIGAMVKDGVTITSSSLWCSPVVLVQKQDGSMWFYVDYRCLNDVTKKDSYPLPRIDDLLDILAGVK</sequence>
<gene>
    <name evidence="1" type="ORF">PARMNEM_LOCUS311</name>
</gene>
<name>A0AAV1K8G1_9NEOP</name>
<dbReference type="SUPFAM" id="SSF56672">
    <property type="entry name" value="DNA/RNA polymerases"/>
    <property type="match status" value="1"/>
</dbReference>
<organism evidence="1 2">
    <name type="scientific">Parnassius mnemosyne</name>
    <name type="common">clouded apollo</name>
    <dbReference type="NCBI Taxonomy" id="213953"/>
    <lineage>
        <taxon>Eukaryota</taxon>
        <taxon>Metazoa</taxon>
        <taxon>Ecdysozoa</taxon>
        <taxon>Arthropoda</taxon>
        <taxon>Hexapoda</taxon>
        <taxon>Insecta</taxon>
        <taxon>Pterygota</taxon>
        <taxon>Neoptera</taxon>
        <taxon>Endopterygota</taxon>
        <taxon>Lepidoptera</taxon>
        <taxon>Glossata</taxon>
        <taxon>Ditrysia</taxon>
        <taxon>Papilionoidea</taxon>
        <taxon>Papilionidae</taxon>
        <taxon>Parnassiinae</taxon>
        <taxon>Parnassini</taxon>
        <taxon>Parnassius</taxon>
        <taxon>Driopa</taxon>
    </lineage>
</organism>
<dbReference type="Gene3D" id="3.30.70.270">
    <property type="match status" value="1"/>
</dbReference>